<reference evidence="3" key="1">
    <citation type="journal article" date="2014" name="Int. J. Syst. Evol. Microbiol.">
        <title>Complete genome of a new Firmicutes species belonging to the dominant human colonic microbiota ('Ruminococcus bicirculans') reveals two chromosomes and a selective capacity to utilize plant glucans.</title>
        <authorList>
            <consortium name="NISC Comparative Sequencing Program"/>
            <person name="Wegmann U."/>
            <person name="Louis P."/>
            <person name="Goesmann A."/>
            <person name="Henrissat B."/>
            <person name="Duncan S.H."/>
            <person name="Flint H.J."/>
        </authorList>
    </citation>
    <scope>NUCLEOTIDE SEQUENCE</scope>
    <source>
        <strain evidence="3">NBRC 107169</strain>
    </source>
</reference>
<keyword evidence="1" id="KW-0378">Hydrolase</keyword>
<dbReference type="EMBL" id="BSNI01000001">
    <property type="protein sequence ID" value="GLQ16428.1"/>
    <property type="molecule type" value="Genomic_DNA"/>
</dbReference>
<evidence type="ECO:0000259" key="2">
    <source>
        <dbReference type="Pfam" id="PF08450"/>
    </source>
</evidence>
<keyword evidence="4" id="KW-1185">Reference proteome</keyword>
<dbReference type="Gene3D" id="2.120.10.30">
    <property type="entry name" value="TolB, C-terminal domain"/>
    <property type="match status" value="1"/>
</dbReference>
<feature type="domain" description="SMP-30/Gluconolactonase/LRE-like region" evidence="2">
    <location>
        <begin position="33"/>
        <end position="290"/>
    </location>
</feature>
<dbReference type="Proteomes" id="UP001161405">
    <property type="component" value="Unassembled WGS sequence"/>
</dbReference>
<accession>A0ABQ5UMA1</accession>
<protein>
    <submittedName>
        <fullName evidence="3">Gluconolactonase</fullName>
    </submittedName>
</protein>
<reference evidence="3" key="2">
    <citation type="submission" date="2023-01" db="EMBL/GenBank/DDBJ databases">
        <title>Draft genome sequence of Maritalea porphyrae strain NBRC 107169.</title>
        <authorList>
            <person name="Sun Q."/>
            <person name="Mori K."/>
        </authorList>
    </citation>
    <scope>NUCLEOTIDE SEQUENCE</scope>
    <source>
        <strain evidence="3">NBRC 107169</strain>
    </source>
</reference>
<dbReference type="Pfam" id="PF08450">
    <property type="entry name" value="SGL"/>
    <property type="match status" value="1"/>
</dbReference>
<dbReference type="SUPFAM" id="SSF63829">
    <property type="entry name" value="Calcium-dependent phosphotriesterase"/>
    <property type="match status" value="1"/>
</dbReference>
<evidence type="ECO:0000313" key="4">
    <source>
        <dbReference type="Proteomes" id="UP001161405"/>
    </source>
</evidence>
<organism evidence="3 4">
    <name type="scientific">Maritalea porphyrae</name>
    <dbReference type="NCBI Taxonomy" id="880732"/>
    <lineage>
        <taxon>Bacteria</taxon>
        <taxon>Pseudomonadati</taxon>
        <taxon>Pseudomonadota</taxon>
        <taxon>Alphaproteobacteria</taxon>
        <taxon>Hyphomicrobiales</taxon>
        <taxon>Devosiaceae</taxon>
        <taxon>Maritalea</taxon>
    </lineage>
</organism>
<dbReference type="InterPro" id="IPR013658">
    <property type="entry name" value="SGL"/>
</dbReference>
<evidence type="ECO:0000313" key="3">
    <source>
        <dbReference type="EMBL" id="GLQ16428.1"/>
    </source>
</evidence>
<evidence type="ECO:0000256" key="1">
    <source>
        <dbReference type="ARBA" id="ARBA00022801"/>
    </source>
</evidence>
<proteinExistence type="predicted"/>
<name>A0ABQ5UMA1_9HYPH</name>
<dbReference type="InterPro" id="IPR005511">
    <property type="entry name" value="SMP-30"/>
</dbReference>
<dbReference type="InterPro" id="IPR011042">
    <property type="entry name" value="6-blade_b-propeller_TolB-like"/>
</dbReference>
<dbReference type="PANTHER" id="PTHR47572:SF4">
    <property type="entry name" value="LACTONASE DRP35"/>
    <property type="match status" value="1"/>
</dbReference>
<gene>
    <name evidence="3" type="ORF">GCM10007879_06770</name>
</gene>
<sequence length="312" mass="34941">MTKIKHFEILDDRFKRCVQTDEPLEQLWTGGKWTEGPVYSAAHRCLYFSDIPNDRRMRWDELSGVVSDFRSNLGCYTNGATMDRQGRQVTCEQGTRSVVRIEHDGTITTLASHFNGKRFNSPNDVVVRSDNSIWFTDPAYGIDSPYEGFEAPREVDGEHVYRIDPKDGTIKQVTNDFACPNGLAFSLDEQFLYIVDSCGSKYPSGQRHMRKFTVSDDGMLEGGDVFAECTTGVFDGLRLDNKGRIWTSAQDGVHCYDPDGTLIGKIHIPEEVSNLCFGGPKLNKLFITASSSLYCILLPVSGISDFARPASR</sequence>
<dbReference type="InterPro" id="IPR051262">
    <property type="entry name" value="SMP-30/CGR1_Lactonase"/>
</dbReference>
<dbReference type="PRINTS" id="PR01790">
    <property type="entry name" value="SMP30FAMILY"/>
</dbReference>
<dbReference type="RefSeq" id="WP_284362033.1">
    <property type="nucleotide sequence ID" value="NZ_BSNI01000001.1"/>
</dbReference>
<dbReference type="PANTHER" id="PTHR47572">
    <property type="entry name" value="LIPOPROTEIN-RELATED"/>
    <property type="match status" value="1"/>
</dbReference>
<comment type="caution">
    <text evidence="3">The sequence shown here is derived from an EMBL/GenBank/DDBJ whole genome shotgun (WGS) entry which is preliminary data.</text>
</comment>